<keyword evidence="3" id="KW-1185">Reference proteome</keyword>
<gene>
    <name evidence="2" type="ORF">OCU04_003952</name>
</gene>
<protein>
    <submittedName>
        <fullName evidence="2">Uncharacterized protein</fullName>
    </submittedName>
</protein>
<evidence type="ECO:0000256" key="1">
    <source>
        <dbReference type="SAM" id="MobiDB-lite"/>
    </source>
</evidence>
<feature type="region of interest" description="Disordered" evidence="1">
    <location>
        <begin position="87"/>
        <end position="117"/>
    </location>
</feature>
<name>A0A9X0ASZ4_9HELO</name>
<dbReference type="AlphaFoldDB" id="A0A9X0ASZ4"/>
<dbReference type="EMBL" id="JAPEIS010000003">
    <property type="protein sequence ID" value="KAJ8068392.1"/>
    <property type="molecule type" value="Genomic_DNA"/>
</dbReference>
<comment type="caution">
    <text evidence="2">The sequence shown here is derived from an EMBL/GenBank/DDBJ whole genome shotgun (WGS) entry which is preliminary data.</text>
</comment>
<dbReference type="Proteomes" id="UP001152300">
    <property type="component" value="Unassembled WGS sequence"/>
</dbReference>
<accession>A0A9X0ASZ4</accession>
<organism evidence="2 3">
    <name type="scientific">Sclerotinia nivalis</name>
    <dbReference type="NCBI Taxonomy" id="352851"/>
    <lineage>
        <taxon>Eukaryota</taxon>
        <taxon>Fungi</taxon>
        <taxon>Dikarya</taxon>
        <taxon>Ascomycota</taxon>
        <taxon>Pezizomycotina</taxon>
        <taxon>Leotiomycetes</taxon>
        <taxon>Helotiales</taxon>
        <taxon>Sclerotiniaceae</taxon>
        <taxon>Sclerotinia</taxon>
    </lineage>
</organism>
<evidence type="ECO:0000313" key="3">
    <source>
        <dbReference type="Proteomes" id="UP001152300"/>
    </source>
</evidence>
<proteinExistence type="predicted"/>
<reference evidence="2" key="1">
    <citation type="submission" date="2022-11" db="EMBL/GenBank/DDBJ databases">
        <title>Genome Resource of Sclerotinia nivalis Strain SnTB1, a Plant Pathogen Isolated from American Ginseng.</title>
        <authorList>
            <person name="Fan S."/>
        </authorList>
    </citation>
    <scope>NUCLEOTIDE SEQUENCE</scope>
    <source>
        <strain evidence="2">SnTB1</strain>
    </source>
</reference>
<evidence type="ECO:0000313" key="2">
    <source>
        <dbReference type="EMBL" id="KAJ8068392.1"/>
    </source>
</evidence>
<sequence length="117" mass="13181">MAFGLIPHFTLSICFTRIQHVPGYSFMNNKVICSFNIPLGVHYTHDFETSALHSSPSFPVSASNIRPPLAPIQLCLRVTPSWRSPRVPPPCHIPESPREKVFQVRPDTTAKRTHHPS</sequence>